<feature type="transmembrane region" description="Helical" evidence="9">
    <location>
        <begin position="6"/>
        <end position="30"/>
    </location>
</feature>
<dbReference type="Gene3D" id="1.10.630.10">
    <property type="entry name" value="Cytochrome P450"/>
    <property type="match status" value="1"/>
</dbReference>
<dbReference type="Pfam" id="PF00067">
    <property type="entry name" value="p450"/>
    <property type="match status" value="1"/>
</dbReference>
<dbReference type="SUPFAM" id="SSF48264">
    <property type="entry name" value="Cytochrome P450"/>
    <property type="match status" value="1"/>
</dbReference>
<sequence length="510" mass="58698">MLGDNFVWGGLHNVSPLVLVVFVGLIAVAVTKKLFDFFTSTSDPFGGLKPWEPKWFAGMRFWLGARDMIHDGYEKYKGKYFQLPRNDRNILVIPREYVDELRNYPTERLSSIQALINNMVGQYSYMDVLLESNLHTRVLQSKLTPNLANFTSAMADELNYALAKALPNVTDQWSEVEIYEVLRTIVARVSARIFVGLPTCRNDEWIFSSIRYTEAATITTMLLRGLPAIFRPFVVRALPSYWNTKKWVKRGADIILPIIDQRRVSAEKPGYERPSDLLQWMIDEAKGKESDTYNLALRELVMNLASVHTTTMSTAHVLFDMCQMPEYFNIMRDEMRIVLAEDNGWQRLTPTKLRKLDSMLKESQRVSPPSLLGFHRLVQNQPITLSDGKVLPPGTHVCTASYEISRDEDILPNQEYDGLRYYKLRDDPANDKRLAFAQTDKAHMHFGHGRHACPGRFFASNEMKMILTELLLRYDFKFVDGQGRPTNINADEFLYADPSTKLLVKKRVEE</sequence>
<evidence type="ECO:0000256" key="6">
    <source>
        <dbReference type="ARBA" id="ARBA00023033"/>
    </source>
</evidence>
<evidence type="ECO:0000256" key="2">
    <source>
        <dbReference type="ARBA" id="ARBA00010617"/>
    </source>
</evidence>
<keyword evidence="11" id="KW-1185">Reference proteome</keyword>
<dbReference type="InterPro" id="IPR002403">
    <property type="entry name" value="Cyt_P450_E_grp-IV"/>
</dbReference>
<keyword evidence="5 7" id="KW-0408">Iron</keyword>
<gene>
    <name evidence="10" type="ORF">BGW36DRAFT_287552</name>
</gene>
<keyword evidence="7 8" id="KW-0349">Heme</keyword>
<evidence type="ECO:0000256" key="9">
    <source>
        <dbReference type="SAM" id="Phobius"/>
    </source>
</evidence>
<keyword evidence="6 8" id="KW-0503">Monooxygenase</keyword>
<evidence type="ECO:0000256" key="7">
    <source>
        <dbReference type="PIRSR" id="PIRSR602403-1"/>
    </source>
</evidence>
<keyword evidence="9" id="KW-0472">Membrane</keyword>
<dbReference type="RefSeq" id="XP_046076494.1">
    <property type="nucleotide sequence ID" value="XM_046210515.1"/>
</dbReference>
<keyword evidence="9" id="KW-1133">Transmembrane helix</keyword>
<reference evidence="10" key="1">
    <citation type="submission" date="2021-12" db="EMBL/GenBank/DDBJ databases">
        <title>Convergent genome expansion in fungi linked to evolution of root-endophyte symbiosis.</title>
        <authorList>
            <consortium name="DOE Joint Genome Institute"/>
            <person name="Ke Y.-H."/>
            <person name="Bonito G."/>
            <person name="Liao H.-L."/>
            <person name="Looney B."/>
            <person name="Rojas-Flechas A."/>
            <person name="Nash J."/>
            <person name="Hameed K."/>
            <person name="Schadt C."/>
            <person name="Martin F."/>
            <person name="Crous P.W."/>
            <person name="Miettinen O."/>
            <person name="Magnuson J.K."/>
            <person name="Labbe J."/>
            <person name="Jacobson D."/>
            <person name="Doktycz M.J."/>
            <person name="Veneault-Fourrey C."/>
            <person name="Kuo A."/>
            <person name="Mondo S."/>
            <person name="Calhoun S."/>
            <person name="Riley R."/>
            <person name="Ohm R."/>
            <person name="LaButti K."/>
            <person name="Andreopoulos B."/>
            <person name="Pangilinan J."/>
            <person name="Nolan M."/>
            <person name="Tritt A."/>
            <person name="Clum A."/>
            <person name="Lipzen A."/>
            <person name="Daum C."/>
            <person name="Barry K."/>
            <person name="Grigoriev I.V."/>
            <person name="Vilgalys R."/>
        </authorList>
    </citation>
    <scope>NUCLEOTIDE SEQUENCE</scope>
    <source>
        <strain evidence="10">PMI_201</strain>
    </source>
</reference>
<dbReference type="InterPro" id="IPR036396">
    <property type="entry name" value="Cyt_P450_sf"/>
</dbReference>
<evidence type="ECO:0000256" key="4">
    <source>
        <dbReference type="ARBA" id="ARBA00023002"/>
    </source>
</evidence>
<dbReference type="GO" id="GO:0005506">
    <property type="term" value="F:iron ion binding"/>
    <property type="evidence" value="ECO:0007669"/>
    <property type="project" value="InterPro"/>
</dbReference>
<comment type="caution">
    <text evidence="10">The sequence shown here is derived from an EMBL/GenBank/DDBJ whole genome shotgun (WGS) entry which is preliminary data.</text>
</comment>
<name>A0AAD4Q4P5_9EURO</name>
<dbReference type="Proteomes" id="UP001201262">
    <property type="component" value="Unassembled WGS sequence"/>
</dbReference>
<keyword evidence="3 7" id="KW-0479">Metal-binding</keyword>
<dbReference type="GeneID" id="70240802"/>
<dbReference type="InterPro" id="IPR017972">
    <property type="entry name" value="Cyt_P450_CS"/>
</dbReference>
<feature type="binding site" description="axial binding residue" evidence="7">
    <location>
        <position position="453"/>
    </location>
    <ligand>
        <name>heme</name>
        <dbReference type="ChEBI" id="CHEBI:30413"/>
    </ligand>
    <ligandPart>
        <name>Fe</name>
        <dbReference type="ChEBI" id="CHEBI:18248"/>
    </ligandPart>
</feature>
<dbReference type="GO" id="GO:0020037">
    <property type="term" value="F:heme binding"/>
    <property type="evidence" value="ECO:0007669"/>
    <property type="project" value="InterPro"/>
</dbReference>
<dbReference type="CDD" id="cd11041">
    <property type="entry name" value="CYP503A1-like"/>
    <property type="match status" value="1"/>
</dbReference>
<dbReference type="EMBL" id="JAJTJA010000002">
    <property type="protein sequence ID" value="KAH8703476.1"/>
    <property type="molecule type" value="Genomic_DNA"/>
</dbReference>
<comment type="cofactor">
    <cofactor evidence="1 7">
        <name>heme</name>
        <dbReference type="ChEBI" id="CHEBI:30413"/>
    </cofactor>
</comment>
<protein>
    <submittedName>
        <fullName evidence="10">Cytochrome P450</fullName>
    </submittedName>
</protein>
<keyword evidence="9" id="KW-0812">Transmembrane</keyword>
<evidence type="ECO:0000313" key="10">
    <source>
        <dbReference type="EMBL" id="KAH8703476.1"/>
    </source>
</evidence>
<proteinExistence type="inferred from homology"/>
<evidence type="ECO:0000256" key="8">
    <source>
        <dbReference type="RuleBase" id="RU000461"/>
    </source>
</evidence>
<dbReference type="PANTHER" id="PTHR46206">
    <property type="entry name" value="CYTOCHROME P450"/>
    <property type="match status" value="1"/>
</dbReference>
<dbReference type="PANTHER" id="PTHR46206:SF6">
    <property type="entry name" value="CYTOCHROME P450 MONOOXYGENASE AN1598-RELATED"/>
    <property type="match status" value="1"/>
</dbReference>
<organism evidence="10 11">
    <name type="scientific">Talaromyces proteolyticus</name>
    <dbReference type="NCBI Taxonomy" id="1131652"/>
    <lineage>
        <taxon>Eukaryota</taxon>
        <taxon>Fungi</taxon>
        <taxon>Dikarya</taxon>
        <taxon>Ascomycota</taxon>
        <taxon>Pezizomycotina</taxon>
        <taxon>Eurotiomycetes</taxon>
        <taxon>Eurotiomycetidae</taxon>
        <taxon>Eurotiales</taxon>
        <taxon>Trichocomaceae</taxon>
        <taxon>Talaromyces</taxon>
        <taxon>Talaromyces sect. Bacilispori</taxon>
    </lineage>
</organism>
<evidence type="ECO:0000256" key="5">
    <source>
        <dbReference type="ARBA" id="ARBA00023004"/>
    </source>
</evidence>
<dbReference type="InterPro" id="IPR001128">
    <property type="entry name" value="Cyt_P450"/>
</dbReference>
<comment type="similarity">
    <text evidence="2 8">Belongs to the cytochrome P450 family.</text>
</comment>
<evidence type="ECO:0000256" key="1">
    <source>
        <dbReference type="ARBA" id="ARBA00001971"/>
    </source>
</evidence>
<dbReference type="AlphaFoldDB" id="A0AAD4Q4P5"/>
<evidence type="ECO:0000256" key="3">
    <source>
        <dbReference type="ARBA" id="ARBA00022723"/>
    </source>
</evidence>
<accession>A0AAD4Q4P5</accession>
<dbReference type="GO" id="GO:0004497">
    <property type="term" value="F:monooxygenase activity"/>
    <property type="evidence" value="ECO:0007669"/>
    <property type="project" value="UniProtKB-KW"/>
</dbReference>
<dbReference type="PROSITE" id="PS00086">
    <property type="entry name" value="CYTOCHROME_P450"/>
    <property type="match status" value="1"/>
</dbReference>
<dbReference type="GO" id="GO:0016705">
    <property type="term" value="F:oxidoreductase activity, acting on paired donors, with incorporation or reduction of molecular oxygen"/>
    <property type="evidence" value="ECO:0007669"/>
    <property type="project" value="InterPro"/>
</dbReference>
<keyword evidence="4 8" id="KW-0560">Oxidoreductase</keyword>
<evidence type="ECO:0000313" key="11">
    <source>
        <dbReference type="Proteomes" id="UP001201262"/>
    </source>
</evidence>
<dbReference type="PRINTS" id="PR00465">
    <property type="entry name" value="EP450IV"/>
</dbReference>